<keyword evidence="2" id="KW-1185">Reference proteome</keyword>
<proteinExistence type="predicted"/>
<protein>
    <submittedName>
        <fullName evidence="1">Uncharacterized protein</fullName>
    </submittedName>
</protein>
<evidence type="ECO:0000313" key="2">
    <source>
        <dbReference type="Proteomes" id="UP000553632"/>
    </source>
</evidence>
<dbReference type="Proteomes" id="UP000553632">
    <property type="component" value="Unassembled WGS sequence"/>
</dbReference>
<sequence>MSLVTAINHSDALGASAFEAAFPVFEPEGGKLRTSLPSPSSPSHLVLRRRELAVNSHEYSAKTMRILVKAQGGVYPKEVRENVPYFGGLQAVRKEVSYVPSEPAALDPCRPSLPIDPIGPTVDRPHPLNNPVVSGVHKMCAGETRTLVCAGPQLDPGSPDGFDVTMIPQPVS</sequence>
<accession>A0A7J6SUI7</accession>
<evidence type="ECO:0000313" key="1">
    <source>
        <dbReference type="EMBL" id="KAF4736407.1"/>
    </source>
</evidence>
<comment type="caution">
    <text evidence="1">The sequence shown here is derived from an EMBL/GenBank/DDBJ whole genome shotgun (WGS) entry which is preliminary data.</text>
</comment>
<name>A0A7J6SUI7_PEROL</name>
<organism evidence="1 2">
    <name type="scientific">Perkinsus olseni</name>
    <name type="common">Perkinsus atlanticus</name>
    <dbReference type="NCBI Taxonomy" id="32597"/>
    <lineage>
        <taxon>Eukaryota</taxon>
        <taxon>Sar</taxon>
        <taxon>Alveolata</taxon>
        <taxon>Perkinsozoa</taxon>
        <taxon>Perkinsea</taxon>
        <taxon>Perkinsida</taxon>
        <taxon>Perkinsidae</taxon>
        <taxon>Perkinsus</taxon>
    </lineage>
</organism>
<gene>
    <name evidence="1" type="ORF">FOZ63_004364</name>
</gene>
<reference evidence="1 2" key="1">
    <citation type="submission" date="2020-04" db="EMBL/GenBank/DDBJ databases">
        <title>Perkinsus olseni comparative genomics.</title>
        <authorList>
            <person name="Bogema D.R."/>
        </authorList>
    </citation>
    <scope>NUCLEOTIDE SEQUENCE [LARGE SCALE GENOMIC DNA]</scope>
    <source>
        <strain evidence="1 2">ATCC PRA-207</strain>
    </source>
</reference>
<dbReference type="AlphaFoldDB" id="A0A7J6SUI7"/>
<dbReference type="EMBL" id="JABANO010015718">
    <property type="protein sequence ID" value="KAF4736407.1"/>
    <property type="molecule type" value="Genomic_DNA"/>
</dbReference>